<dbReference type="RefSeq" id="XP_035548030.1">
    <property type="nucleotide sequence ID" value="XM_035692137.1"/>
</dbReference>
<feature type="region of interest" description="Disordered" evidence="2">
    <location>
        <begin position="394"/>
        <end position="421"/>
    </location>
</feature>
<dbReference type="GeneID" id="108981211"/>
<comment type="similarity">
    <text evidence="1">Belongs to the LOB domain-containing protein family.</text>
</comment>
<dbReference type="Proteomes" id="UP000235220">
    <property type="component" value="Chromosome 7"/>
</dbReference>
<accession>A0A6P9EI54</accession>
<feature type="domain" description="LOB" evidence="3">
    <location>
        <begin position="30"/>
        <end position="131"/>
    </location>
</feature>
<evidence type="ECO:0000313" key="4">
    <source>
        <dbReference type="Proteomes" id="UP000235220"/>
    </source>
</evidence>
<name>A0A6P9EI54_JUGRE</name>
<proteinExistence type="inferred from homology"/>
<sequence length="421" mass="46800">MKQKFVCPITKLESYSSYRILRGKMSSSYSPCAACKFLRRKCTEECSFAPYFPPDQTQKFANIHQVFGASNLSKHLNELHPSQREDAVKSLAYEAETRLLDPVYGCVGLVSILQHRMRQIQNDIVGARRELASYIGPEAAMLPVVQQYPGIGYMPQQQHPGNPSSSVVLPQQQYPGNPSSSVVLPQQQYPGNPSSSVDLPQQQHPGNPSSSVVLPQQQYPGNPSSSAVLPYNMSPMLGIPIRAPTRGGALVIREPRPQPQPQPQHQHQHQHHQYQLFEAQQLAAALAEALAAQQELLLAYEQQQQLLQHMHLHPNQQQPELVMFNSGLIDPAAVAGSSVTASGFNQMNAAMSPSFTLGTYENPSEFELQQWEHHDPSDHHHQLEAQLLLQPQQAQAHKKGKQIVQQPEVDSKKSSTVGLYC</sequence>
<dbReference type="InParanoid" id="A0A6P9EI54"/>
<evidence type="ECO:0000313" key="5">
    <source>
        <dbReference type="RefSeq" id="XP_035548030.1"/>
    </source>
</evidence>
<dbReference type="InterPro" id="IPR004883">
    <property type="entry name" value="LOB"/>
</dbReference>
<feature type="region of interest" description="Disordered" evidence="2">
    <location>
        <begin position="153"/>
        <end position="227"/>
    </location>
</feature>
<reference evidence="5" key="1">
    <citation type="submission" date="2025-08" db="UniProtKB">
        <authorList>
            <consortium name="RefSeq"/>
        </authorList>
    </citation>
    <scope>IDENTIFICATION</scope>
    <source>
        <tissue evidence="5">Leaves</tissue>
    </source>
</reference>
<dbReference type="PROSITE" id="PS50891">
    <property type="entry name" value="LOB"/>
    <property type="match status" value="1"/>
</dbReference>
<evidence type="ECO:0000259" key="3">
    <source>
        <dbReference type="PROSITE" id="PS50891"/>
    </source>
</evidence>
<dbReference type="AlphaFoldDB" id="A0A6P9EI54"/>
<dbReference type="PANTHER" id="PTHR31301:SF68">
    <property type="entry name" value="LOB DOMAIN-CONTAINING PROTEIN 32-RELATED"/>
    <property type="match status" value="1"/>
</dbReference>
<dbReference type="GO" id="GO:0005634">
    <property type="term" value="C:nucleus"/>
    <property type="evidence" value="ECO:0000318"/>
    <property type="project" value="GO_Central"/>
</dbReference>
<dbReference type="Pfam" id="PF03195">
    <property type="entry name" value="LOB"/>
    <property type="match status" value="1"/>
</dbReference>
<dbReference type="OrthoDB" id="10412259at2759"/>
<gene>
    <name evidence="5" type="primary">LOC108981211</name>
</gene>
<dbReference type="GO" id="GO:0001216">
    <property type="term" value="F:DNA-binding transcription activator activity"/>
    <property type="evidence" value="ECO:0000318"/>
    <property type="project" value="GO_Central"/>
</dbReference>
<feature type="compositionally biased region" description="Polar residues" evidence="2">
    <location>
        <begin position="155"/>
        <end position="227"/>
    </location>
</feature>
<dbReference type="PANTHER" id="PTHR31301">
    <property type="entry name" value="LOB DOMAIN-CONTAINING PROTEIN 4-RELATED"/>
    <property type="match status" value="1"/>
</dbReference>
<keyword evidence="4" id="KW-1185">Reference proteome</keyword>
<dbReference type="GO" id="GO:0006355">
    <property type="term" value="P:regulation of DNA-templated transcription"/>
    <property type="evidence" value="ECO:0000318"/>
    <property type="project" value="GO_Central"/>
</dbReference>
<protein>
    <submittedName>
        <fullName evidence="5">LOB domain-containing protein 36-like isoform X1</fullName>
    </submittedName>
</protein>
<organism evidence="4 5">
    <name type="scientific">Juglans regia</name>
    <name type="common">English walnut</name>
    <dbReference type="NCBI Taxonomy" id="51240"/>
    <lineage>
        <taxon>Eukaryota</taxon>
        <taxon>Viridiplantae</taxon>
        <taxon>Streptophyta</taxon>
        <taxon>Embryophyta</taxon>
        <taxon>Tracheophyta</taxon>
        <taxon>Spermatophyta</taxon>
        <taxon>Magnoliopsida</taxon>
        <taxon>eudicotyledons</taxon>
        <taxon>Gunneridae</taxon>
        <taxon>Pentapetalae</taxon>
        <taxon>rosids</taxon>
        <taxon>fabids</taxon>
        <taxon>Fagales</taxon>
        <taxon>Juglandaceae</taxon>
        <taxon>Juglans</taxon>
    </lineage>
</organism>
<evidence type="ECO:0000256" key="2">
    <source>
        <dbReference type="SAM" id="MobiDB-lite"/>
    </source>
</evidence>
<dbReference type="FunCoup" id="A0A6P9EI54">
    <property type="interactions" value="4"/>
</dbReference>
<dbReference type="KEGG" id="jre:108981211"/>
<evidence type="ECO:0000256" key="1">
    <source>
        <dbReference type="ARBA" id="ARBA00005474"/>
    </source>
</evidence>